<accession>A0A645FDN4</accession>
<protein>
    <submittedName>
        <fullName evidence="1">Uncharacterized protein</fullName>
    </submittedName>
</protein>
<dbReference type="EMBL" id="VSSQ01056660">
    <property type="protein sequence ID" value="MPN10503.1"/>
    <property type="molecule type" value="Genomic_DNA"/>
</dbReference>
<dbReference type="Gene3D" id="3.40.50.2300">
    <property type="match status" value="1"/>
</dbReference>
<organism evidence="1">
    <name type="scientific">bioreactor metagenome</name>
    <dbReference type="NCBI Taxonomy" id="1076179"/>
    <lineage>
        <taxon>unclassified sequences</taxon>
        <taxon>metagenomes</taxon>
        <taxon>ecological metagenomes</taxon>
    </lineage>
</organism>
<name>A0A645FDN4_9ZZZZ</name>
<evidence type="ECO:0000313" key="1">
    <source>
        <dbReference type="EMBL" id="MPN10503.1"/>
    </source>
</evidence>
<gene>
    <name evidence="1" type="ORF">SDC9_157798</name>
</gene>
<reference evidence="1" key="1">
    <citation type="submission" date="2019-08" db="EMBL/GenBank/DDBJ databases">
        <authorList>
            <person name="Kucharzyk K."/>
            <person name="Murdoch R.W."/>
            <person name="Higgins S."/>
            <person name="Loffler F."/>
        </authorList>
    </citation>
    <scope>NUCLEOTIDE SEQUENCE</scope>
</reference>
<sequence>MALGALQAVEERGVCIPPVGGIDAIPEAVEAVRGGRLFCTAGIVQEEVVRLVYETIDQWFGKGTGLANSLLPPVVFRRKG</sequence>
<dbReference type="InterPro" id="IPR028082">
    <property type="entry name" value="Peripla_BP_I"/>
</dbReference>
<dbReference type="SUPFAM" id="SSF53822">
    <property type="entry name" value="Periplasmic binding protein-like I"/>
    <property type="match status" value="1"/>
</dbReference>
<dbReference type="AlphaFoldDB" id="A0A645FDN4"/>
<comment type="caution">
    <text evidence="1">The sequence shown here is derived from an EMBL/GenBank/DDBJ whole genome shotgun (WGS) entry which is preliminary data.</text>
</comment>
<proteinExistence type="predicted"/>